<proteinExistence type="predicted"/>
<dbReference type="Proteomes" id="UP000029891">
    <property type="component" value="Segment"/>
</dbReference>
<dbReference type="RefSeq" id="YP_009197136.1">
    <property type="nucleotide sequence ID" value="NC_028779.1"/>
</dbReference>
<dbReference type="KEGG" id="vg:26624255"/>
<name>A0A097EYJ8_9CAUD</name>
<evidence type="ECO:0008006" key="4">
    <source>
        <dbReference type="Google" id="ProtNLM"/>
    </source>
</evidence>
<dbReference type="GeneID" id="26624255"/>
<sequence>MTTSSADIFAEIEQKIRRDAELTLKTKEAAEQIRDEVRAETPVRTGRAAASVKVEKRRPHNGLPHWWVGSRLWYFHFIEDGTGPDEPGSKSPFGPDTPTPEFAPFGKVAHRHGGTVDGVEVDG</sequence>
<reference evidence="2 3" key="1">
    <citation type="submission" date="2014-09" db="EMBL/GenBank/DDBJ databases">
        <authorList>
            <person name="Brannan A.J."/>
            <person name="Lewis N."/>
            <person name="Sims A.D."/>
            <person name="Adams M.W."/>
            <person name="Blackwell H.A."/>
            <person name="Coleman M.K."/>
            <person name="Cook S.E."/>
            <person name="Gardner S.T."/>
            <person name="Katliarou V."/>
            <person name="Lyons V.J."/>
            <person name="Mann D.A."/>
            <person name="McCall D.F."/>
            <person name="McCurdy M.C."/>
            <person name="Murdock C.A."/>
            <person name="Phillips E.M."/>
            <person name="Pitts A.K."/>
            <person name="Policard D."/>
            <person name="Prince J.K."/>
            <person name="Threatt D."/>
            <person name="Serrano M.G."/>
            <person name="Buck G."/>
            <person name="Lee V."/>
            <person name="Wang Y."/>
            <person name="Carvalho R."/>
            <person name="Voegtly L."/>
            <person name="Shi R."/>
            <person name="Duckworth R."/>
            <person name="Johnson A."/>
            <person name="Loviza R."/>
            <person name="Walstead R."/>
            <person name="Shah Z."/>
            <person name="Kiflezghi M."/>
            <person name="Wade K."/>
            <person name="Anders K.R."/>
            <person name="Braun M.A."/>
            <person name="Delesalle V.A."/>
            <person name="Hughes L.E."/>
            <person name="Ware V.C."/>
            <person name="Bradley K.W."/>
            <person name="Barker L.P."/>
            <person name="Asai D.J."/>
            <person name="Bowman C.A."/>
            <person name="Russell D.A."/>
            <person name="Pope W.H."/>
            <person name="Jacobs-Sera D."/>
            <person name="Hendrix R.W."/>
            <person name="Hatfull G.F."/>
        </authorList>
    </citation>
    <scope>NUCLEOTIDE SEQUENCE [LARGE SCALE GENOMIC DNA]</scope>
</reference>
<protein>
    <recommendedName>
        <fullName evidence="4">HK97 gp10 family phage protein</fullName>
    </recommendedName>
</protein>
<gene>
    <name evidence="2" type="primary">11</name>
    <name evidence="2" type="ORF">PBI_CARCHARODON_11</name>
</gene>
<accession>A0A097EYJ8</accession>
<evidence type="ECO:0000256" key="1">
    <source>
        <dbReference type="SAM" id="MobiDB-lite"/>
    </source>
</evidence>
<feature type="region of interest" description="Disordered" evidence="1">
    <location>
        <begin position="81"/>
        <end position="123"/>
    </location>
</feature>
<dbReference type="EMBL" id="KM588359">
    <property type="protein sequence ID" value="AIT14519.1"/>
    <property type="molecule type" value="Genomic_DNA"/>
</dbReference>
<dbReference type="Pfam" id="PF04883">
    <property type="entry name" value="HK97-gp10_like"/>
    <property type="match status" value="1"/>
</dbReference>
<evidence type="ECO:0000313" key="2">
    <source>
        <dbReference type="EMBL" id="AIT14519.1"/>
    </source>
</evidence>
<dbReference type="NCBIfam" id="TIGR01725">
    <property type="entry name" value="phge_HK97_gp10"/>
    <property type="match status" value="1"/>
</dbReference>
<dbReference type="InterPro" id="IPR010064">
    <property type="entry name" value="HK97-gp10_tail"/>
</dbReference>
<organism evidence="2 3">
    <name type="scientific">Mycobacterium phage Carcharodon</name>
    <dbReference type="NCBI Taxonomy" id="1555233"/>
    <lineage>
        <taxon>Viruses</taxon>
        <taxon>Duplodnaviria</taxon>
        <taxon>Heunggongvirae</taxon>
        <taxon>Uroviricota</taxon>
        <taxon>Caudoviricetes</taxon>
        <taxon>Nclasvirinae</taxon>
        <taxon>Charlievirus</taxon>
        <taxon>Charlievirus Pipsqueaks</taxon>
    </lineage>
</organism>
<evidence type="ECO:0000313" key="3">
    <source>
        <dbReference type="Proteomes" id="UP000029891"/>
    </source>
</evidence>